<dbReference type="Pfam" id="PF01636">
    <property type="entry name" value="APH"/>
    <property type="match status" value="1"/>
</dbReference>
<proteinExistence type="predicted"/>
<dbReference type="Proteomes" id="UP001207626">
    <property type="component" value="Unassembled WGS sequence"/>
</dbReference>
<dbReference type="InterPro" id="IPR002575">
    <property type="entry name" value="Aminoglycoside_PTrfase"/>
</dbReference>
<keyword evidence="3" id="KW-1185">Reference proteome</keyword>
<dbReference type="RefSeq" id="WP_268601520.1">
    <property type="nucleotide sequence ID" value="NZ_JAMDLV010000006.1"/>
</dbReference>
<evidence type="ECO:0000259" key="1">
    <source>
        <dbReference type="Pfam" id="PF01636"/>
    </source>
</evidence>
<accession>A0ABT4DVX4</accession>
<evidence type="ECO:0000313" key="3">
    <source>
        <dbReference type="Proteomes" id="UP001207626"/>
    </source>
</evidence>
<feature type="domain" description="Aminoglycoside phosphotransferase" evidence="1">
    <location>
        <begin position="35"/>
        <end position="126"/>
    </location>
</feature>
<dbReference type="EMBL" id="JAMDLW010000023">
    <property type="protein sequence ID" value="MCY9521499.1"/>
    <property type="molecule type" value="Genomic_DNA"/>
</dbReference>
<dbReference type="Gene3D" id="3.90.1200.10">
    <property type="match status" value="1"/>
</dbReference>
<dbReference type="SUPFAM" id="SSF56112">
    <property type="entry name" value="Protein kinase-like (PK-like)"/>
    <property type="match status" value="1"/>
</dbReference>
<reference evidence="2 3" key="1">
    <citation type="submission" date="2022-05" db="EMBL/GenBank/DDBJ databases">
        <title>Genome Sequencing of Bee-Associated Microbes.</title>
        <authorList>
            <person name="Dunlap C."/>
        </authorList>
    </citation>
    <scope>NUCLEOTIDE SEQUENCE [LARGE SCALE GENOMIC DNA]</scope>
    <source>
        <strain evidence="2 3">NRRL NRS-1438</strain>
    </source>
</reference>
<gene>
    <name evidence="2" type="ORF">M5X09_17800</name>
</gene>
<dbReference type="InterPro" id="IPR011009">
    <property type="entry name" value="Kinase-like_dom_sf"/>
</dbReference>
<organism evidence="2 3">
    <name type="scientific">Paenibacillus apiarius</name>
    <dbReference type="NCBI Taxonomy" id="46240"/>
    <lineage>
        <taxon>Bacteria</taxon>
        <taxon>Bacillati</taxon>
        <taxon>Bacillota</taxon>
        <taxon>Bacilli</taxon>
        <taxon>Bacillales</taxon>
        <taxon>Paenibacillaceae</taxon>
        <taxon>Paenibacillus</taxon>
    </lineage>
</organism>
<sequence length="166" mass="18668">MRTTLYFVRHAESIYMEAPDHVAFWTDLYNRIQSKLFSYMNAEARLKVKHHFESVLKNRGFFNVPSVLIHGDFGTSNILVRPETGALAGGIDFGDAMLGDPALDFAALYAQYGVGFLEMCKASYGEMGRIQERLDFYGGTFALQEALIGIENDDKAAFENGIRTYI</sequence>
<protein>
    <submittedName>
        <fullName evidence="2">Phosphotransferase</fullName>
    </submittedName>
</protein>
<evidence type="ECO:0000313" key="2">
    <source>
        <dbReference type="EMBL" id="MCY9521499.1"/>
    </source>
</evidence>
<name>A0ABT4DVX4_9BACL</name>
<comment type="caution">
    <text evidence="2">The sequence shown here is derived from an EMBL/GenBank/DDBJ whole genome shotgun (WGS) entry which is preliminary data.</text>
</comment>